<keyword evidence="5" id="KW-1185">Reference proteome</keyword>
<gene>
    <name evidence="2" type="ORF">CU635_01755</name>
    <name evidence="3" type="ORF">CVD25_07600</name>
</gene>
<accession>A0A2N5GS35</accession>
<keyword evidence="1" id="KW-0472">Membrane</keyword>
<dbReference type="PANTHER" id="PTHR34821">
    <property type="entry name" value="INNER MEMBRANE PROTEIN YDCZ"/>
    <property type="match status" value="1"/>
</dbReference>
<protein>
    <recommendedName>
        <fullName evidence="6">DMT family transporter</fullName>
    </recommendedName>
</protein>
<evidence type="ECO:0008006" key="6">
    <source>
        <dbReference type="Google" id="ProtNLM"/>
    </source>
</evidence>
<proteinExistence type="predicted"/>
<dbReference type="Proteomes" id="UP000235114">
    <property type="component" value="Unassembled WGS sequence"/>
</dbReference>
<dbReference type="EMBL" id="PGVA01000003">
    <property type="protein sequence ID" value="PLR86346.1"/>
    <property type="molecule type" value="Genomic_DNA"/>
</dbReference>
<feature type="transmembrane region" description="Helical" evidence="1">
    <location>
        <begin position="31"/>
        <end position="52"/>
    </location>
</feature>
<keyword evidence="1" id="KW-0812">Transmembrane</keyword>
<evidence type="ECO:0000313" key="5">
    <source>
        <dbReference type="Proteomes" id="UP000235114"/>
    </source>
</evidence>
<comment type="caution">
    <text evidence="2">The sequence shown here is derived from an EMBL/GenBank/DDBJ whole genome shotgun (WGS) entry which is preliminary data.</text>
</comment>
<keyword evidence="1" id="KW-1133">Transmembrane helix</keyword>
<reference evidence="3 5" key="2">
    <citation type="submission" date="2017-12" db="EMBL/GenBank/DDBJ databases">
        <title>Comparative Functional Genomics of Dry Heat Resistant strains isolated from the Viking Spacecraft.</title>
        <authorList>
            <person name="Seuylemezian A."/>
            <person name="Cooper K."/>
            <person name="Vaishampayan P."/>
        </authorList>
    </citation>
    <scope>NUCLEOTIDE SEQUENCE [LARGE SCALE GENOMIC DNA]</scope>
    <source>
        <strain evidence="3 5">ATCC 29669</strain>
    </source>
</reference>
<name>A0A2N5GS35_9BACI</name>
<evidence type="ECO:0000313" key="4">
    <source>
        <dbReference type="Proteomes" id="UP000234951"/>
    </source>
</evidence>
<dbReference type="Proteomes" id="UP000234951">
    <property type="component" value="Unassembled WGS sequence"/>
</dbReference>
<dbReference type="Pfam" id="PF04657">
    <property type="entry name" value="DMT_YdcZ"/>
    <property type="match status" value="1"/>
</dbReference>
<evidence type="ECO:0000313" key="3">
    <source>
        <dbReference type="EMBL" id="PLR98579.1"/>
    </source>
</evidence>
<evidence type="ECO:0000313" key="2">
    <source>
        <dbReference type="EMBL" id="PLR86346.1"/>
    </source>
</evidence>
<dbReference type="PANTHER" id="PTHR34821:SF3">
    <property type="entry name" value="MEMBRANE PROTEIN"/>
    <property type="match status" value="1"/>
</dbReference>
<reference evidence="2 4" key="1">
    <citation type="submission" date="2017-11" db="EMBL/GenBank/DDBJ databases">
        <title>Comparitive Functional Genomics of Dry Heat Resistant strains isolated from the Viking Spacecraft.</title>
        <authorList>
            <person name="Seuylemezian A."/>
            <person name="Cooper K."/>
            <person name="Vaishampayan P."/>
        </authorList>
    </citation>
    <scope>NUCLEOTIDE SEQUENCE [LARGE SCALE GENOMIC DNA]</scope>
    <source>
        <strain evidence="2 4">M4.6</strain>
    </source>
</reference>
<dbReference type="OrthoDB" id="9789346at2"/>
<feature type="transmembrane region" description="Helical" evidence="1">
    <location>
        <begin position="64"/>
        <end position="82"/>
    </location>
</feature>
<sequence>MLGLFYSVLAGIFISLQSVFNTRVSEKLGLWQTNTIVHGLGFLVSLAVFLIIKDGTIQRINDVNKVYLLGGAFGAVVVFSVMKGITLLGPAYSVSLLLVSQLIIALLIDSFGFFGIDKVPFTANKLVGIAIMILGIFVFKLK</sequence>
<dbReference type="AlphaFoldDB" id="A0A2N5GS35"/>
<feature type="transmembrane region" description="Helical" evidence="1">
    <location>
        <begin position="123"/>
        <end position="141"/>
    </location>
</feature>
<dbReference type="EMBL" id="PGVD01000021">
    <property type="protein sequence ID" value="PLR98579.1"/>
    <property type="molecule type" value="Genomic_DNA"/>
</dbReference>
<dbReference type="RefSeq" id="WP_101575441.1">
    <property type="nucleotide sequence ID" value="NZ_PGVA01000003.1"/>
</dbReference>
<evidence type="ECO:0000256" key="1">
    <source>
        <dbReference type="SAM" id="Phobius"/>
    </source>
</evidence>
<organism evidence="2 4">
    <name type="scientific">Bacillus canaveralius</name>
    <dbReference type="NCBI Taxonomy" id="1403243"/>
    <lineage>
        <taxon>Bacteria</taxon>
        <taxon>Bacillati</taxon>
        <taxon>Bacillota</taxon>
        <taxon>Bacilli</taxon>
        <taxon>Bacillales</taxon>
        <taxon>Bacillaceae</taxon>
        <taxon>Bacillus</taxon>
    </lineage>
</organism>
<dbReference type="GO" id="GO:0005886">
    <property type="term" value="C:plasma membrane"/>
    <property type="evidence" value="ECO:0007669"/>
    <property type="project" value="TreeGrafter"/>
</dbReference>
<feature type="transmembrane region" description="Helical" evidence="1">
    <location>
        <begin position="94"/>
        <end position="116"/>
    </location>
</feature>
<dbReference type="InterPro" id="IPR006750">
    <property type="entry name" value="YdcZ"/>
</dbReference>